<proteinExistence type="predicted"/>
<evidence type="ECO:0000313" key="2">
    <source>
        <dbReference type="Proteomes" id="UP000316330"/>
    </source>
</evidence>
<name>A0A559J4S7_9BACL</name>
<sequence>MVNDVILSNYSLYKKYTLWNGSDYKIVDMDAVDGKVQGISGYTENKNMVGVFVKNNDVYFFLDNKEHRICIDSFECSNRYTDNKMRNFKLIDQGDLICEIIYEPYIDPGMIIYDSDPEEFDFLLFLSNNILQSKETLSNFIIARNK</sequence>
<dbReference type="AlphaFoldDB" id="A0A559J4S7"/>
<gene>
    <name evidence="1" type="ORF">FPZ45_24625</name>
</gene>
<reference evidence="1 2" key="1">
    <citation type="submission" date="2019-07" db="EMBL/GenBank/DDBJ databases">
        <authorList>
            <person name="Kim J."/>
        </authorList>
    </citation>
    <scope>NUCLEOTIDE SEQUENCE [LARGE SCALE GENOMIC DNA]</scope>
    <source>
        <strain evidence="1 2">G13</strain>
    </source>
</reference>
<evidence type="ECO:0000313" key="1">
    <source>
        <dbReference type="EMBL" id="TVX94898.1"/>
    </source>
</evidence>
<comment type="caution">
    <text evidence="1">The sequence shown here is derived from an EMBL/GenBank/DDBJ whole genome shotgun (WGS) entry which is preliminary data.</text>
</comment>
<keyword evidence="2" id="KW-1185">Reference proteome</keyword>
<dbReference type="Proteomes" id="UP000316330">
    <property type="component" value="Unassembled WGS sequence"/>
</dbReference>
<organism evidence="1 2">
    <name type="scientific">Cohnella terricola</name>
    <dbReference type="NCBI Taxonomy" id="1289167"/>
    <lineage>
        <taxon>Bacteria</taxon>
        <taxon>Bacillati</taxon>
        <taxon>Bacillota</taxon>
        <taxon>Bacilli</taxon>
        <taxon>Bacillales</taxon>
        <taxon>Paenibacillaceae</taxon>
        <taxon>Cohnella</taxon>
    </lineage>
</organism>
<protein>
    <submittedName>
        <fullName evidence="1">Uncharacterized protein</fullName>
    </submittedName>
</protein>
<dbReference type="EMBL" id="VNJJ01000028">
    <property type="protein sequence ID" value="TVX94898.1"/>
    <property type="molecule type" value="Genomic_DNA"/>
</dbReference>
<dbReference type="RefSeq" id="WP_144707311.1">
    <property type="nucleotide sequence ID" value="NZ_VNJJ01000028.1"/>
</dbReference>
<dbReference type="OrthoDB" id="2934779at2"/>
<accession>A0A559J4S7</accession>